<dbReference type="GeneID" id="75143812"/>
<gene>
    <name evidence="4" type="ORF">VNN45_08770</name>
</gene>
<dbReference type="Proteomes" id="UP001456368">
    <property type="component" value="Chromosome"/>
</dbReference>
<protein>
    <submittedName>
        <fullName evidence="4">WxL domain-containing protein</fullName>
    </submittedName>
</protein>
<proteinExistence type="predicted"/>
<evidence type="ECO:0000256" key="2">
    <source>
        <dbReference type="SAM" id="SignalP"/>
    </source>
</evidence>
<feature type="domain" description="WxL" evidence="3">
    <location>
        <begin position="31"/>
        <end position="227"/>
    </location>
</feature>
<name>A0ABZ2SE35_9LACT</name>
<dbReference type="InterPro" id="IPR027994">
    <property type="entry name" value="WxL_dom"/>
</dbReference>
<dbReference type="RefSeq" id="WP_019293934.1">
    <property type="nucleotide sequence ID" value="NZ_CAKOCU010000002.1"/>
</dbReference>
<keyword evidence="5" id="KW-1185">Reference proteome</keyword>
<feature type="compositionally biased region" description="Polar residues" evidence="1">
    <location>
        <begin position="40"/>
        <end position="50"/>
    </location>
</feature>
<dbReference type="EMBL" id="CP141698">
    <property type="protein sequence ID" value="WYC66967.1"/>
    <property type="molecule type" value="Genomic_DNA"/>
</dbReference>
<accession>A0ABZ2SE35</accession>
<feature type="signal peptide" evidence="2">
    <location>
        <begin position="1"/>
        <end position="26"/>
    </location>
</feature>
<organism evidence="4 5">
    <name type="scientific">Lactococcus petauri</name>
    <dbReference type="NCBI Taxonomy" id="1940789"/>
    <lineage>
        <taxon>Bacteria</taxon>
        <taxon>Bacillati</taxon>
        <taxon>Bacillota</taxon>
        <taxon>Bacilli</taxon>
        <taxon>Lactobacillales</taxon>
        <taxon>Streptococcaceae</taxon>
        <taxon>Lactococcus</taxon>
    </lineage>
</organism>
<dbReference type="Pfam" id="PF13731">
    <property type="entry name" value="WxL"/>
    <property type="match status" value="1"/>
</dbReference>
<keyword evidence="2" id="KW-0732">Signal</keyword>
<feature type="chain" id="PRO_5045899465" evidence="2">
    <location>
        <begin position="27"/>
        <end position="229"/>
    </location>
</feature>
<evidence type="ECO:0000313" key="4">
    <source>
        <dbReference type="EMBL" id="WYC66967.1"/>
    </source>
</evidence>
<sequence>MKKTTLFCATAITTLTALSLATSASALSVDDTHYTTDASVSFTPNTTAPEITNPDVPNPGTGIDSAFAIDYASNLDFGSHMVESGERTYYATLDKTTNNALSVVTHDQRGETTGWTLSVQQKGQFKNTSNTSLEGASLKFSSGVAMNTSSTGIYVPTFNSSLGILDPDATSATPIMSGDGTVGGYAVVFGTQADYGTNDNTSGPISLTIPSAKVGSFSTTLEYTLEAAR</sequence>
<reference evidence="4 5" key="1">
    <citation type="submission" date="2023-12" db="EMBL/GenBank/DDBJ databases">
        <title>Redefining Piscine Lactococcosis.</title>
        <authorList>
            <person name="Heckman T.I."/>
            <person name="Yazdi Z."/>
            <person name="Older C.E."/>
            <person name="Griffin M.J."/>
            <person name="Waldbieser G.C."/>
            <person name="Chow A.M."/>
            <person name="Medina Silva I."/>
            <person name="Anenson K.M."/>
            <person name="Garcia J.C."/>
            <person name="LaFrentz B.R."/>
            <person name="Slavic D."/>
            <person name="Toohey-Kurth K.L."/>
            <person name="Yant P."/>
            <person name="Fritz H.M."/>
            <person name="Henderson E."/>
            <person name="McDowall R."/>
            <person name="Cai H."/>
            <person name="Adikson M."/>
            <person name="Soto E."/>
        </authorList>
    </citation>
    <scope>NUCLEOTIDE SEQUENCE [LARGE SCALE GENOMIC DNA]</scope>
    <source>
        <strain evidence="4 5">R21-91A</strain>
    </source>
</reference>
<evidence type="ECO:0000256" key="1">
    <source>
        <dbReference type="SAM" id="MobiDB-lite"/>
    </source>
</evidence>
<evidence type="ECO:0000313" key="5">
    <source>
        <dbReference type="Proteomes" id="UP001456368"/>
    </source>
</evidence>
<feature type="region of interest" description="Disordered" evidence="1">
    <location>
        <begin position="40"/>
        <end position="59"/>
    </location>
</feature>
<evidence type="ECO:0000259" key="3">
    <source>
        <dbReference type="Pfam" id="PF13731"/>
    </source>
</evidence>